<name>A0A1S5R1E7_9CAUD</name>
<keyword evidence="2" id="KW-0418">Kinase</keyword>
<dbReference type="EMBL" id="KU862660">
    <property type="protein sequence ID" value="ANA49234.1"/>
    <property type="molecule type" value="Genomic_DNA"/>
</dbReference>
<dbReference type="InterPro" id="IPR023214">
    <property type="entry name" value="HAD_sf"/>
</dbReference>
<dbReference type="InterPro" id="IPR056782">
    <property type="entry name" value="HAD_PNKP"/>
</dbReference>
<keyword evidence="3" id="KW-1185">Reference proteome</keyword>
<gene>
    <name evidence="2" type="ORF">PMW_109</name>
</gene>
<evidence type="ECO:0000259" key="1">
    <source>
        <dbReference type="Pfam" id="PF25109"/>
    </source>
</evidence>
<dbReference type="SUPFAM" id="SSF56784">
    <property type="entry name" value="HAD-like"/>
    <property type="match status" value="1"/>
</dbReference>
<dbReference type="Gene3D" id="3.40.50.1000">
    <property type="entry name" value="HAD superfamily/HAD-like"/>
    <property type="match status" value="1"/>
</dbReference>
<keyword evidence="2" id="KW-0808">Transferase</keyword>
<dbReference type="Gene3D" id="3.40.50.300">
    <property type="entry name" value="P-loop containing nucleotide triphosphate hydrolases"/>
    <property type="match status" value="1"/>
</dbReference>
<dbReference type="InterPro" id="IPR036412">
    <property type="entry name" value="HAD-like_sf"/>
</dbReference>
<dbReference type="Pfam" id="PF25109">
    <property type="entry name" value="HAD_PNKP"/>
    <property type="match status" value="1"/>
</dbReference>
<feature type="domain" description="Polynucleotide kinase PNKP phosphatase" evidence="1">
    <location>
        <begin position="154"/>
        <end position="280"/>
    </location>
</feature>
<organism evidence="2 3">
    <name type="scientific">Pseudomonas phage phiPMW</name>
    <dbReference type="NCBI Taxonomy" id="1815582"/>
    <lineage>
        <taxon>Viruses</taxon>
        <taxon>Duplodnaviria</taxon>
        <taxon>Heunggongvirae</taxon>
        <taxon>Uroviricota</taxon>
        <taxon>Caudoviricetes</taxon>
        <taxon>Plaisancevirus</taxon>
        <taxon>Plaisancevirus PMW</taxon>
    </lineage>
</organism>
<evidence type="ECO:0000313" key="3">
    <source>
        <dbReference type="Proteomes" id="UP000223738"/>
    </source>
</evidence>
<proteinExistence type="predicted"/>
<accession>A0A1S5R1E7</accession>
<dbReference type="InterPro" id="IPR027417">
    <property type="entry name" value="P-loop_NTPase"/>
</dbReference>
<sequence length="292" mass="34116">MHAVLTVGISTSGKSTYAAELVEKYGYVEINRDWIRFNVVSPGSDWRNYKFTNDNEKKVTEIQGQMIMEAWGKEENVIISDTNLNPSVRQKLITQLTDLGYEVSIHALPITLEEAWKRDTHRYNGVGQSVIYNQWEKWNEYIQRPTHKPDVTKPETVIVDIDGTVAEMSDRGPFDWALVGNDKPRQFVIDMVRSMWEEGKCVVFVSGRSDECYTETLTWLHRHVGEKYIEDLYMRKAGDFRKDNVVKEEIYWQLTEDYDIVAAIDDRPQVLRLWYDLKIPNVICVGNPYKEF</sequence>
<protein>
    <submittedName>
        <fullName evidence="2">Polynucleotide 5'-kinase and 3'-phosphatase</fullName>
    </submittedName>
</protein>
<dbReference type="Proteomes" id="UP000223738">
    <property type="component" value="Segment"/>
</dbReference>
<dbReference type="GO" id="GO:0016301">
    <property type="term" value="F:kinase activity"/>
    <property type="evidence" value="ECO:0007669"/>
    <property type="project" value="UniProtKB-KW"/>
</dbReference>
<evidence type="ECO:0000313" key="2">
    <source>
        <dbReference type="EMBL" id="ANA49234.1"/>
    </source>
</evidence>
<reference evidence="2 3" key="1">
    <citation type="submission" date="2016-03" db="EMBL/GenBank/DDBJ databases">
        <title>Characterization of pf16 and phiPMW: Two novel phages infecting Pseudomonas putida PpG1.</title>
        <authorList>
            <person name="Magill D.J."/>
            <person name="Krylov V.N."/>
            <person name="Allen C.C.R."/>
            <person name="McGrath J.W."/>
            <person name="Quinn J.P."/>
            <person name="Kulakov L.A."/>
        </authorList>
    </citation>
    <scope>NUCLEOTIDE SEQUENCE [LARGE SCALE GENOMIC DNA]</scope>
</reference>
<dbReference type="OrthoDB" id="5906at10239"/>
<dbReference type="Pfam" id="PF13671">
    <property type="entry name" value="AAA_33"/>
    <property type="match status" value="1"/>
</dbReference>
<dbReference type="SUPFAM" id="SSF52540">
    <property type="entry name" value="P-loop containing nucleoside triphosphate hydrolases"/>
    <property type="match status" value="1"/>
</dbReference>